<evidence type="ECO:0000256" key="3">
    <source>
        <dbReference type="ARBA" id="ARBA00022553"/>
    </source>
</evidence>
<comment type="cofactor">
    <cofactor evidence="1">
        <name>pantetheine 4'-phosphate</name>
        <dbReference type="ChEBI" id="CHEBI:47942"/>
    </cofactor>
</comment>
<dbReference type="InterPro" id="IPR006162">
    <property type="entry name" value="Ppantetheine_attach_site"/>
</dbReference>
<organism evidence="5 6">
    <name type="scientific">Tenacibaculum vairaonense</name>
    <dbReference type="NCBI Taxonomy" id="3137860"/>
    <lineage>
        <taxon>Bacteria</taxon>
        <taxon>Pseudomonadati</taxon>
        <taxon>Bacteroidota</taxon>
        <taxon>Flavobacteriia</taxon>
        <taxon>Flavobacteriales</taxon>
        <taxon>Flavobacteriaceae</taxon>
        <taxon>Tenacibaculum</taxon>
    </lineage>
</organism>
<dbReference type="PROSITE" id="PS00012">
    <property type="entry name" value="PHOSPHOPANTETHEINE"/>
    <property type="match status" value="2"/>
</dbReference>
<dbReference type="SUPFAM" id="SSF52777">
    <property type="entry name" value="CoA-dependent acyltransferases"/>
    <property type="match status" value="6"/>
</dbReference>
<proteinExistence type="predicted"/>
<reference evidence="5 6" key="1">
    <citation type="submission" date="2024-05" db="EMBL/GenBank/DDBJ databases">
        <authorList>
            <person name="Duchaud E."/>
        </authorList>
    </citation>
    <scope>NUCLEOTIDE SEQUENCE [LARGE SCALE GENOMIC DNA]</scope>
    <source>
        <strain evidence="5">Ena-SAMPLE-TAB-13-05-2024-13:56:06:370-140305</strain>
    </source>
</reference>
<dbReference type="Gene3D" id="1.10.10.1830">
    <property type="entry name" value="Non-ribosomal peptide synthase, adenylation domain"/>
    <property type="match status" value="1"/>
</dbReference>
<dbReference type="SUPFAM" id="SSF47336">
    <property type="entry name" value="ACP-like"/>
    <property type="match status" value="3"/>
</dbReference>
<dbReference type="CDD" id="cd19531">
    <property type="entry name" value="LCL_NRPS-like"/>
    <property type="match status" value="1"/>
</dbReference>
<protein>
    <recommendedName>
        <fullName evidence="4">Carrier domain-containing protein</fullName>
    </recommendedName>
</protein>
<dbReference type="InterPro" id="IPR001242">
    <property type="entry name" value="Condensation_dom"/>
</dbReference>
<dbReference type="PROSITE" id="PS50075">
    <property type="entry name" value="CARRIER"/>
    <property type="match status" value="3"/>
</dbReference>
<dbReference type="Gene3D" id="3.40.50.980">
    <property type="match status" value="6"/>
</dbReference>
<dbReference type="RefSeq" id="WP_348739200.1">
    <property type="nucleotide sequence ID" value="NZ_CAXJRC010000041.1"/>
</dbReference>
<dbReference type="Pfam" id="PF13193">
    <property type="entry name" value="AMP-binding_C"/>
    <property type="match status" value="3"/>
</dbReference>
<gene>
    <name evidence="5" type="ORF">T190115A13A_40112</name>
</gene>
<evidence type="ECO:0000256" key="2">
    <source>
        <dbReference type="ARBA" id="ARBA00022450"/>
    </source>
</evidence>
<evidence type="ECO:0000313" key="5">
    <source>
        <dbReference type="EMBL" id="CAL2107590.1"/>
    </source>
</evidence>
<evidence type="ECO:0000259" key="4">
    <source>
        <dbReference type="PROSITE" id="PS50075"/>
    </source>
</evidence>
<dbReference type="SUPFAM" id="SSF56801">
    <property type="entry name" value="Acetyl-CoA synthetase-like"/>
    <property type="match status" value="3"/>
</dbReference>
<dbReference type="SUPFAM" id="SSF53474">
    <property type="entry name" value="alpha/beta-Hydrolases"/>
    <property type="match status" value="1"/>
</dbReference>
<dbReference type="InterPro" id="IPR036736">
    <property type="entry name" value="ACP-like_sf"/>
</dbReference>
<dbReference type="InterPro" id="IPR045851">
    <property type="entry name" value="AMP-bd_C_sf"/>
</dbReference>
<dbReference type="InterPro" id="IPR001031">
    <property type="entry name" value="Thioesterase"/>
</dbReference>
<keyword evidence="6" id="KW-1185">Reference proteome</keyword>
<dbReference type="Pfam" id="PF00668">
    <property type="entry name" value="Condensation"/>
    <property type="match status" value="3"/>
</dbReference>
<keyword evidence="2" id="KW-0596">Phosphopantetheine</keyword>
<keyword evidence="3" id="KW-0597">Phosphoprotein</keyword>
<dbReference type="InterPro" id="IPR029058">
    <property type="entry name" value="AB_hydrolase_fold"/>
</dbReference>
<dbReference type="Pfam" id="PF00550">
    <property type="entry name" value="PP-binding"/>
    <property type="match status" value="3"/>
</dbReference>
<dbReference type="Gene3D" id="3.30.300.30">
    <property type="match status" value="3"/>
</dbReference>
<dbReference type="Pfam" id="PF00501">
    <property type="entry name" value="AMP-binding"/>
    <property type="match status" value="3"/>
</dbReference>
<dbReference type="Gene3D" id="2.30.38.10">
    <property type="entry name" value="Luciferase, Domain 3"/>
    <property type="match status" value="3"/>
</dbReference>
<feature type="domain" description="Carrier" evidence="4">
    <location>
        <begin position="1024"/>
        <end position="1098"/>
    </location>
</feature>
<dbReference type="Pfam" id="PF00975">
    <property type="entry name" value="Thioesterase"/>
    <property type="match status" value="1"/>
</dbReference>
<dbReference type="CDD" id="cd19544">
    <property type="entry name" value="E-C_NRPS"/>
    <property type="match status" value="2"/>
</dbReference>
<dbReference type="Proteomes" id="UP001497602">
    <property type="component" value="Unassembled WGS sequence"/>
</dbReference>
<dbReference type="InterPro" id="IPR009081">
    <property type="entry name" value="PP-bd_ACP"/>
</dbReference>
<dbReference type="InterPro" id="IPR023213">
    <property type="entry name" value="CAT-like_dom_sf"/>
</dbReference>
<accession>A0ABP1FB30</accession>
<dbReference type="Gene3D" id="3.30.559.30">
    <property type="entry name" value="Nonribosomal peptide synthetase, condensation domain"/>
    <property type="match status" value="3"/>
</dbReference>
<evidence type="ECO:0000256" key="1">
    <source>
        <dbReference type="ARBA" id="ARBA00001957"/>
    </source>
</evidence>
<dbReference type="EMBL" id="CAXJRC010000041">
    <property type="protein sequence ID" value="CAL2107590.1"/>
    <property type="molecule type" value="Genomic_DNA"/>
</dbReference>
<dbReference type="InterPro" id="IPR044894">
    <property type="entry name" value="TubC_N_sf"/>
</dbReference>
<dbReference type="PANTHER" id="PTHR45527:SF1">
    <property type="entry name" value="FATTY ACID SYNTHASE"/>
    <property type="match status" value="1"/>
</dbReference>
<feature type="domain" description="Carrier" evidence="4">
    <location>
        <begin position="3192"/>
        <end position="3267"/>
    </location>
</feature>
<dbReference type="Gene3D" id="3.40.50.1820">
    <property type="entry name" value="alpha/beta hydrolase"/>
    <property type="match status" value="1"/>
</dbReference>
<evidence type="ECO:0000313" key="6">
    <source>
        <dbReference type="Proteomes" id="UP001497602"/>
    </source>
</evidence>
<sequence>MDLLIFFQKLNKEGVKLTLKDGTLRVKSNKKVKQEILSEIKENKEIIIDYIQSYQKENINVELKEKYKDKNIKVKLLEKIKPFDKKKIKKIPLSFNQDRLWFIDQLEGTTTYHLPTVINIKGTLDIEVLEQSLKKIVSRHEVLRTNLIAIEGIAYQEIVSQEEWSLDQEHVENEERLKTTLQKYISTPFDLSKDYKLRACLYSLGDEKYVLVCAFHHIASDGWSSHIFVKEFVELYSSLSLGIKYNLPEISLQYSDYALWQRDYLKGEVLDSQLLYWEKKLEGVSTLEFPTDYTRLDKKSMDGGFISVNLDEEFSLSLKNLCKEEGVTLFMLLLSTFKVLLSRYTGQEDICVGTPIANRTQSELEVMIGFFVNTLALRSDLSGNPTFKELLNQVKETTLTGYDNQLAPFEKVVSRVVKKRNSVIHPLFQVMFVLQNTPSNSEIEIEGVTISEKEFEVTTSKFDLTMNVSENESTLSIGLEYCTSLFNKTTIHRILVHYQELLKGIIRDINQPINKLSILTQEEEKQLLVDFNGTSIDYPKDITLIDLFEKQVKETPRAIAIVYKTQKLTYKDLDKLSNQLAHYLISNKTIGREDAITVALERSEWLIISLLAILKVGGVYVPIDPNYPEERKKYILKDSGSVFTIDDFFINTFKENLDKYSAKKLDIDIESNNLAYIIYTSGSTGTPKGVMIEHHSIINTILSLIKLYSITPESNCLQFINQSFDASFSEIFTTLLKGASLYIIEEYKKYDALLFKEYIETNSITVVTLPPAFLQLLEVEDLQVSTLITGGEAIPLRLAKAFAKRCNYINAYGPTEASICATAFNENIENLVPIGRPIDNTQIYILNRTNELLPLGVIGELCIGGRGVARGYLNRAELTSEKFIKNPFKKGDRLYKTGDLARWLPDGNIEFLGRKDNQVKIRGYRIELGEIESVLLSLELINQCCVLVKEDTMGNQCLVGYVVVKSVFNKELLKSKLSEVLPDYMIPSLWVVLEEIPLTSNGKLDRKALPEPDAFKLSTKEYISPRNNKESQISAIWKELLNIEKIGVYDDFFELGGHSLLVVQLISRLQKEGYHIEVKDIFENPTIAAIGEKISKGILGYQVPVNGIKENVKEIVPSMVPLLNFEQEDINKIVSEIEGGTSNIQDIYPLSPLQEGIYFHYLMSNEEEGDPYVLSNLLSFSSKEKRASFIEALQFVVNRHDVLRTCVLGENLPRAVQVVLKEATLLIEELQVDVSKDILSELLEASSNQWIDITKAPLLTLKSADDKVNGNYYLIINQHHLILDHVGLEKIIFEIEMYVSGKGDTLTTPVLYRNFIGHTLFQQSMNDSESYFKELLRNVDSPSYPFGLSDIKGDGSNIKELNITLSKGLSKELREFSSALGISPAVLFHAAYGVVIGRCSNTGYALFGSLFSGRLQGSLGAADSLGLFINTLPFFISLQYSVSEYITEVKKNLEGLLSYEQTPLANIQSWSNFSNDVPLFSALLNYRHSQTPKEENNSNLTDLGVSIIRSYERTNYPFSIDVDDYGVDFGLTAQIDDSINGNRILVYMQEVLESLLKALKSDDSTAVSDLNMLPEIEVHQLLNTFNDTEMKYPLNTTIVDLFEAQAVKNPENKAVVYNNNSITYKELNERANRLANYINNVYPTSSLVGICMSKGIDMIVSVLGVFKSGRAYIPIDINSPSDRIDYIIKDAELELTITTSMDKELLMPFEHIQKLILDDEEEAIGKELADKLDIDTTVEDVAYVIYTSGTTGKPKGVLVKHLGLLNVTLSWQELFELDETTRLLQIANYAFDVFVGDLCKSLLSGGQMIICPNDVRLDLAGLYELINRYQITIFETTPSLGVPLMDYVYENKLDISPLNQIILGSDVFHVHDFKRLHKRFGKEIRIINSYGVTEATIDSSYYEADDLASLPYLSQVPIGKPLGNMSFYILDDSKKLVPQGVSGELYIGGLGLAKSYLNKEELTKEKFVSNPFIKNTLLYSTGDLARWLPDGNIDFIGRKDSQVKVRGYRIELGEVENALSALIGVKKSCVLVKKDSIGINHLIGYVVLKNNVDKSEIERGLKSVLPEYMVPTLWVELEEIPLTANGKVDKKSLLKEEVSLLSSSSYVSPRNEIEEKLVVIWQELLGVNIVGVYDNFFELGGHSLLVVKLISQMQKIGLNISVRDFFKNPTIAATVEKISTITSVYKVPVNRITKDVEHITPEMLPLLEFNQEDIDKVISNVGEDVSNIQDIYPLSPLQEGMFFHYLMNNQEKGDPYVSTSLLSFKDKEKRTHFIKALQFVVNRHDVLRTCFINEGLPQAVQVVLREVTLIVENLKIDASQDILSELKLLIAPGNQWMDVSKAPLLELKSVDDPNNNTYYLIFNQHHLILDHVGLEKITSEVELYLLGQESSLSKPVLYRDFIGYTLHQESINNSELYFKKLLGELDTPTYPFGLSNTKGNGSSIKESSFILSEALSKEIRDTCVRFGMSPAVLFHAAYGIVVGRCSNMDYAIFGTVFLGRLQGSLGVEDSLGLLINTLPFFIELKENVFEYIAKVKDSLRALLPYEQTPLSNIQKWSGISNDMPLFSALLNYRHSSQLEESNTVDLGFTMIESYERTNYLFTLNIDDLGESFLLTSQVDSSINASSINLYMQEVLIQLLEGLKLEEEILVSNIKILPKEEEEKLLEISKNLESTNYPQNKTIVDIFDEVVRKNPKGIAIVYEKEVLNYEELDQRSNQLAYYLRKLGVQPDTLVGICLEPSLDMIIGILGILKSGGAYVPIDPSYPQDRIDYTLNDAGINIVVTSKFGQEVIKNKTETVVIDLDNQRDIISTFPKEKISKVINPNNLAYVIYTSGSTGKPKGVLIEHTNVVRLFKNEFCLFNFSSDDVWTLFHSFCFDFSVWEMYGALLFGGRLIIVPKSVTKDAISFTNLLVEQGVTILNQTPNSFYVLQEEFLSRKIETISLRNIIFGGEALNPTYLREWKQNYPSCKLINMYGITETTVHVTYKEIKVEDIISSRNTIGVAIPTLSCYLLDENLNIVPQGVIGEIFVGGAGVSRGYLNREELTSDKFIVNPFDNKSANKLYRSGDLGRWLPDGTIEYIGRKDNQVKIRGYRIELGEIERALLSIDNITQCIVLAKKDRAENNNLIGYVVVEGIFNKEKIQLKLKEYLPDYMIPTLWVELKTMPLTSNGKLDKNALPEIESSRLSTRYFVAPRNEIELELTAIWKELLDIEEIGINDNFFELGGNSLSIMRLKAKIIKSFNKSIDAHFLYNNPTINQISSALIQETEQSTSIELLSKLSTHRSNVIEIAIIGFPYLAGDSTVYKTLAKEITEQYNNIAFYALNLPRDVGEYQKITDESFNGLTENILLEIDEKIKCPIVIWGHCAGANFASYIAKSIESRRNDLLAFCSGAALPIHLYNNVTNSFNPTEFEIKEILSKAGLKELNQNFQEEDWNWIVENYTYDLKISELSTFQYEKKYKNESINSITYVIVSEDDPITKNHHEELGVYLSKFDDVVYIKIESGGHYFIQTRPAEVVNIINKVLELMVMAEALN</sequence>
<dbReference type="InterPro" id="IPR025110">
    <property type="entry name" value="AMP-bd_C"/>
</dbReference>
<comment type="caution">
    <text evidence="5">The sequence shown here is derived from an EMBL/GenBank/DDBJ whole genome shotgun (WGS) entry which is preliminary data.</text>
</comment>
<feature type="domain" description="Carrier" evidence="4">
    <location>
        <begin position="2108"/>
        <end position="2182"/>
    </location>
</feature>
<dbReference type="PANTHER" id="PTHR45527">
    <property type="entry name" value="NONRIBOSOMAL PEPTIDE SYNTHETASE"/>
    <property type="match status" value="1"/>
</dbReference>
<dbReference type="Gene3D" id="3.30.559.10">
    <property type="entry name" value="Chloramphenicol acetyltransferase-like domain"/>
    <property type="match status" value="3"/>
</dbReference>
<dbReference type="InterPro" id="IPR010071">
    <property type="entry name" value="AA_adenyl_dom"/>
</dbReference>
<dbReference type="CDD" id="cd05930">
    <property type="entry name" value="A_NRPS"/>
    <property type="match status" value="2"/>
</dbReference>
<dbReference type="Gene3D" id="1.10.1200.10">
    <property type="entry name" value="ACP-like"/>
    <property type="match status" value="3"/>
</dbReference>
<dbReference type="PROSITE" id="PS00455">
    <property type="entry name" value="AMP_BINDING"/>
    <property type="match status" value="3"/>
</dbReference>
<dbReference type="NCBIfam" id="TIGR01733">
    <property type="entry name" value="AA-adenyl-dom"/>
    <property type="match status" value="3"/>
</dbReference>
<name>A0ABP1FB30_9FLAO</name>
<dbReference type="InterPro" id="IPR000873">
    <property type="entry name" value="AMP-dep_synth/lig_dom"/>
</dbReference>
<dbReference type="NCBIfam" id="NF003417">
    <property type="entry name" value="PRK04813.1"/>
    <property type="match status" value="3"/>
</dbReference>
<dbReference type="InterPro" id="IPR020845">
    <property type="entry name" value="AMP-binding_CS"/>
</dbReference>
<dbReference type="CDD" id="cd17643">
    <property type="entry name" value="A_NRPS_Cytc1-like"/>
    <property type="match status" value="1"/>
</dbReference>